<name>A0A9Q0DTB8_9TELE</name>
<protein>
    <submittedName>
        <fullName evidence="1">Uncharacterized protein</fullName>
    </submittedName>
</protein>
<keyword evidence="2" id="KW-1185">Reference proteome</keyword>
<evidence type="ECO:0000313" key="1">
    <source>
        <dbReference type="EMBL" id="KAJ3592262.1"/>
    </source>
</evidence>
<reference evidence="1" key="1">
    <citation type="submission" date="2022-07" db="EMBL/GenBank/DDBJ databases">
        <title>Chromosome-level genome of Muraenolepis orangiensis.</title>
        <authorList>
            <person name="Kim J."/>
        </authorList>
    </citation>
    <scope>NUCLEOTIDE SEQUENCE</scope>
    <source>
        <strain evidence="1">KU_S4_2022</strain>
        <tissue evidence="1">Muscle</tissue>
    </source>
</reference>
<organism evidence="1 2">
    <name type="scientific">Muraenolepis orangiensis</name>
    <name type="common">Patagonian moray cod</name>
    <dbReference type="NCBI Taxonomy" id="630683"/>
    <lineage>
        <taxon>Eukaryota</taxon>
        <taxon>Metazoa</taxon>
        <taxon>Chordata</taxon>
        <taxon>Craniata</taxon>
        <taxon>Vertebrata</taxon>
        <taxon>Euteleostomi</taxon>
        <taxon>Actinopterygii</taxon>
        <taxon>Neopterygii</taxon>
        <taxon>Teleostei</taxon>
        <taxon>Neoteleostei</taxon>
        <taxon>Acanthomorphata</taxon>
        <taxon>Zeiogadaria</taxon>
        <taxon>Gadariae</taxon>
        <taxon>Gadiformes</taxon>
        <taxon>Muraenolepidoidei</taxon>
        <taxon>Muraenolepididae</taxon>
        <taxon>Muraenolepis</taxon>
    </lineage>
</organism>
<dbReference type="EMBL" id="JANIIK010000113">
    <property type="protein sequence ID" value="KAJ3592262.1"/>
    <property type="molecule type" value="Genomic_DNA"/>
</dbReference>
<dbReference type="AlphaFoldDB" id="A0A9Q0DTB8"/>
<evidence type="ECO:0000313" key="2">
    <source>
        <dbReference type="Proteomes" id="UP001148018"/>
    </source>
</evidence>
<dbReference type="OrthoDB" id="411173at2759"/>
<sequence>MKEIFEEDQDYAEHYFHPGRRRWWTATDAWSFNVSGQMLCVFYQGICKGRSISTNDSNKLNKVVKKAGTALGSCTNPKPALEPLVDRRMC</sequence>
<dbReference type="Proteomes" id="UP001148018">
    <property type="component" value="Unassembled WGS sequence"/>
</dbReference>
<proteinExistence type="predicted"/>
<accession>A0A9Q0DTB8</accession>
<gene>
    <name evidence="1" type="ORF">NHX12_007390</name>
</gene>
<comment type="caution">
    <text evidence="1">The sequence shown here is derived from an EMBL/GenBank/DDBJ whole genome shotgun (WGS) entry which is preliminary data.</text>
</comment>